<proteinExistence type="predicted"/>
<evidence type="ECO:0000313" key="1">
    <source>
        <dbReference type="EMBL" id="ASV86290.1"/>
    </source>
</evidence>
<evidence type="ECO:0000313" key="2">
    <source>
        <dbReference type="Proteomes" id="UP000215256"/>
    </source>
</evidence>
<dbReference type="EMBL" id="CP022604">
    <property type="protein sequence ID" value="ASV86290.1"/>
    <property type="molecule type" value="Genomic_DNA"/>
</dbReference>
<gene>
    <name evidence="1" type="ORF">CES85_1684</name>
</gene>
<reference evidence="1 2" key="1">
    <citation type="submission" date="2017-07" db="EMBL/GenBank/DDBJ databases">
        <title>Phylogenetic study on the rhizospheric bacterium Ochrobactrum sp. A44.</title>
        <authorList>
            <person name="Krzyzanowska D.M."/>
            <person name="Ossowicki A."/>
            <person name="Rajewska M."/>
            <person name="Maciag T."/>
            <person name="Kaczynski Z."/>
            <person name="Czerwicka M."/>
            <person name="Jafra S."/>
        </authorList>
    </citation>
    <scope>NUCLEOTIDE SEQUENCE [LARGE SCALE GENOMIC DNA]</scope>
    <source>
        <strain evidence="1 2">A44</strain>
    </source>
</reference>
<name>A0A248UIE2_9HYPH</name>
<dbReference type="Proteomes" id="UP000215256">
    <property type="component" value="Chromosome 1"/>
</dbReference>
<organism evidence="1 2">
    <name type="scientific">Ochrobactrum quorumnocens</name>
    <dbReference type="NCBI Taxonomy" id="271865"/>
    <lineage>
        <taxon>Bacteria</taxon>
        <taxon>Pseudomonadati</taxon>
        <taxon>Pseudomonadota</taxon>
        <taxon>Alphaproteobacteria</taxon>
        <taxon>Hyphomicrobiales</taxon>
        <taxon>Brucellaceae</taxon>
        <taxon>Brucella/Ochrobactrum group</taxon>
        <taxon>Ochrobactrum</taxon>
    </lineage>
</organism>
<sequence length="81" mass="8975">MRALTPLQNETLALINQGKVYQQKFGYGAWRIQGANPTVVGKLISMGVAEWDRDCKSFVRIDCVLTDAGRSTRQTGDRDAS</sequence>
<dbReference type="AlphaFoldDB" id="A0A248UIE2"/>
<protein>
    <submittedName>
        <fullName evidence="1">Uncharacterized protein</fullName>
    </submittedName>
</protein>
<dbReference type="KEGG" id="och:CES85_1684"/>
<accession>A0A248UIE2</accession>